<dbReference type="Gene3D" id="3.40.50.200">
    <property type="entry name" value="Peptidase S8/S53 domain"/>
    <property type="match status" value="1"/>
</dbReference>
<evidence type="ECO:0000259" key="6">
    <source>
        <dbReference type="Pfam" id="PF00082"/>
    </source>
</evidence>
<evidence type="ECO:0000313" key="8">
    <source>
        <dbReference type="Proteomes" id="UP000199659"/>
    </source>
</evidence>
<dbReference type="STRING" id="37658.SAMN05661086_01808"/>
<dbReference type="GO" id="GO:0004252">
    <property type="term" value="F:serine-type endopeptidase activity"/>
    <property type="evidence" value="ECO:0007669"/>
    <property type="project" value="InterPro"/>
</dbReference>
<name>A0A1I6JNK0_9FIRM</name>
<proteinExistence type="inferred from homology"/>
<feature type="domain" description="Peptidase S8/S53" evidence="6">
    <location>
        <begin position="23"/>
        <end position="161"/>
    </location>
</feature>
<evidence type="ECO:0000256" key="3">
    <source>
        <dbReference type="ARBA" id="ARBA00022801"/>
    </source>
</evidence>
<protein>
    <submittedName>
        <fullName evidence="7">Subtilase family protein</fullName>
    </submittedName>
</protein>
<gene>
    <name evidence="7" type="ORF">SAMN05661086_01808</name>
</gene>
<evidence type="ECO:0000256" key="4">
    <source>
        <dbReference type="ARBA" id="ARBA00022825"/>
    </source>
</evidence>
<evidence type="ECO:0000256" key="1">
    <source>
        <dbReference type="ARBA" id="ARBA00011073"/>
    </source>
</evidence>
<accession>A0A1I6JNK0</accession>
<evidence type="ECO:0000256" key="2">
    <source>
        <dbReference type="ARBA" id="ARBA00022670"/>
    </source>
</evidence>
<dbReference type="PROSITE" id="PS00138">
    <property type="entry name" value="SUBTILASE_SER"/>
    <property type="match status" value="1"/>
</dbReference>
<dbReference type="PANTHER" id="PTHR43806">
    <property type="entry name" value="PEPTIDASE S8"/>
    <property type="match status" value="1"/>
</dbReference>
<organism evidence="7 8">
    <name type="scientific">Anaeromicropila populeti</name>
    <dbReference type="NCBI Taxonomy" id="37658"/>
    <lineage>
        <taxon>Bacteria</taxon>
        <taxon>Bacillati</taxon>
        <taxon>Bacillota</taxon>
        <taxon>Clostridia</taxon>
        <taxon>Lachnospirales</taxon>
        <taxon>Lachnospiraceae</taxon>
        <taxon>Anaeromicropila</taxon>
    </lineage>
</organism>
<dbReference type="EMBL" id="FOYZ01000006">
    <property type="protein sequence ID" value="SFR80545.1"/>
    <property type="molecule type" value="Genomic_DNA"/>
</dbReference>
<dbReference type="SUPFAM" id="SSF52743">
    <property type="entry name" value="Subtilisin-like"/>
    <property type="match status" value="1"/>
</dbReference>
<dbReference type="OrthoDB" id="9798386at2"/>
<comment type="caution">
    <text evidence="5">Lacks conserved residue(s) required for the propagation of feature annotation.</text>
</comment>
<dbReference type="PROSITE" id="PS51892">
    <property type="entry name" value="SUBTILASE"/>
    <property type="match status" value="1"/>
</dbReference>
<dbReference type="PANTHER" id="PTHR43806:SF65">
    <property type="entry name" value="SERINE PROTEASE APRX"/>
    <property type="match status" value="1"/>
</dbReference>
<dbReference type="Proteomes" id="UP000199659">
    <property type="component" value="Unassembled WGS sequence"/>
</dbReference>
<comment type="similarity">
    <text evidence="1 5">Belongs to the peptidase S8 family.</text>
</comment>
<keyword evidence="8" id="KW-1185">Reference proteome</keyword>
<keyword evidence="2" id="KW-0645">Protease</keyword>
<evidence type="ECO:0000256" key="5">
    <source>
        <dbReference type="PROSITE-ProRule" id="PRU01240"/>
    </source>
</evidence>
<reference evidence="7 8" key="1">
    <citation type="submission" date="2016-10" db="EMBL/GenBank/DDBJ databases">
        <authorList>
            <person name="de Groot N.N."/>
        </authorList>
    </citation>
    <scope>NUCLEOTIDE SEQUENCE [LARGE SCALE GENOMIC DNA]</scope>
    <source>
        <strain evidence="7 8">743A</strain>
    </source>
</reference>
<sequence length="170" mass="18379">MIQLFQRNYLTLCRIFCVNRTPAGNGGPKPKTIGAPGISRKIITVGASDDDVSVDLMGSTAKNYSGRGPTEACVKKPDIVAPGSNIVSCNLIRRNTGFLWGIRPSGSYIAKSGTSMSTPIVSGAIALLLCKYPDMTTREVKIRIKNCAEDLGWPHEKQGWGLLNIEKLLK</sequence>
<dbReference type="GO" id="GO:0006508">
    <property type="term" value="P:proteolysis"/>
    <property type="evidence" value="ECO:0007669"/>
    <property type="project" value="UniProtKB-KW"/>
</dbReference>
<dbReference type="Pfam" id="PF00082">
    <property type="entry name" value="Peptidase_S8"/>
    <property type="match status" value="1"/>
</dbReference>
<dbReference type="AlphaFoldDB" id="A0A1I6JNK0"/>
<dbReference type="InterPro" id="IPR000209">
    <property type="entry name" value="Peptidase_S8/S53_dom"/>
</dbReference>
<dbReference type="InterPro" id="IPR036852">
    <property type="entry name" value="Peptidase_S8/S53_dom_sf"/>
</dbReference>
<dbReference type="InterPro" id="IPR050131">
    <property type="entry name" value="Peptidase_S8_subtilisin-like"/>
</dbReference>
<keyword evidence="4" id="KW-0720">Serine protease</keyword>
<evidence type="ECO:0000313" key="7">
    <source>
        <dbReference type="EMBL" id="SFR80545.1"/>
    </source>
</evidence>
<keyword evidence="3" id="KW-0378">Hydrolase</keyword>
<dbReference type="InterPro" id="IPR023828">
    <property type="entry name" value="Peptidase_S8_Ser-AS"/>
</dbReference>